<evidence type="ECO:0000313" key="3">
    <source>
        <dbReference type="Proteomes" id="UP000000637"/>
    </source>
</evidence>
<proteinExistence type="predicted"/>
<dbReference type="HOGENOM" id="CLU_3284069_0_0_11"/>
<keyword evidence="3" id="KW-1185">Reference proteome</keyword>
<organism evidence="2 3">
    <name type="scientific">Paenarthrobacter aurescens (strain TC1)</name>
    <dbReference type="NCBI Taxonomy" id="290340"/>
    <lineage>
        <taxon>Bacteria</taxon>
        <taxon>Bacillati</taxon>
        <taxon>Actinomycetota</taxon>
        <taxon>Actinomycetes</taxon>
        <taxon>Micrococcales</taxon>
        <taxon>Micrococcaceae</taxon>
        <taxon>Paenarthrobacter</taxon>
    </lineage>
</organism>
<feature type="compositionally biased region" description="Pro residues" evidence="1">
    <location>
        <begin position="1"/>
        <end position="10"/>
    </location>
</feature>
<dbReference type="Proteomes" id="UP000000637">
    <property type="component" value="Chromosome"/>
</dbReference>
<reference evidence="2 3" key="1">
    <citation type="journal article" date="2006" name="PLoS Genet.">
        <title>Secrets of soil survival revealed by the genome sequence of Arthrobacter aurescens TC1.</title>
        <authorList>
            <person name="Mongodin E.F."/>
            <person name="Shapir N."/>
            <person name="Daugherty S.C."/>
            <person name="DeBoy R.T."/>
            <person name="Emerson J.B."/>
            <person name="Shvartzbeyn A."/>
            <person name="Radune D."/>
            <person name="Vamathevan J."/>
            <person name="Riggs F."/>
            <person name="Grinberg V."/>
            <person name="Khouri H."/>
            <person name="Wackett L.P."/>
            <person name="Nelson K.E."/>
            <person name="Sadowsky M.J."/>
        </authorList>
    </citation>
    <scope>NUCLEOTIDE SEQUENCE [LARGE SCALE GENOMIC DNA]</scope>
    <source>
        <strain evidence="2 3">TC1</strain>
    </source>
</reference>
<name>A1R165_PAEAT</name>
<accession>A1R165</accession>
<protein>
    <submittedName>
        <fullName evidence="2">Uncharacterized protein</fullName>
    </submittedName>
</protein>
<evidence type="ECO:0000256" key="1">
    <source>
        <dbReference type="SAM" id="MobiDB-lite"/>
    </source>
</evidence>
<dbReference type="AlphaFoldDB" id="A1R165"/>
<dbReference type="EMBL" id="CP000474">
    <property type="protein sequence ID" value="ABM09921.1"/>
    <property type="molecule type" value="Genomic_DNA"/>
</dbReference>
<feature type="region of interest" description="Disordered" evidence="1">
    <location>
        <begin position="1"/>
        <end position="40"/>
    </location>
</feature>
<dbReference type="KEGG" id="aau:AAur_0149"/>
<evidence type="ECO:0000313" key="2">
    <source>
        <dbReference type="EMBL" id="ABM09921.1"/>
    </source>
</evidence>
<gene>
    <name evidence="2" type="ordered locus">AAur_0149</name>
</gene>
<sequence>MKPITPPNPHPKTTKTPNPTTAVEHPTLKQQRSPTEVRER</sequence>